<evidence type="ECO:0000256" key="7">
    <source>
        <dbReference type="ARBA" id="ARBA00023136"/>
    </source>
</evidence>
<comment type="function">
    <text evidence="9">Part of the tripartite ATP-independent periplasmic (TRAP) transport system.</text>
</comment>
<feature type="transmembrane region" description="Helical" evidence="9">
    <location>
        <begin position="21"/>
        <end position="42"/>
    </location>
</feature>
<evidence type="ECO:0000256" key="6">
    <source>
        <dbReference type="ARBA" id="ARBA00022989"/>
    </source>
</evidence>
<keyword evidence="5 9" id="KW-0812">Transmembrane</keyword>
<feature type="transmembrane region" description="Helical" evidence="9">
    <location>
        <begin position="133"/>
        <end position="155"/>
    </location>
</feature>
<comment type="caution">
    <text evidence="11">The sequence shown here is derived from an EMBL/GenBank/DDBJ whole genome shotgun (WGS) entry which is preliminary data.</text>
</comment>
<dbReference type="EMBL" id="QRDW01000001">
    <property type="protein sequence ID" value="RED53403.1"/>
    <property type="molecule type" value="Genomic_DNA"/>
</dbReference>
<feature type="transmembrane region" description="Helical" evidence="9">
    <location>
        <begin position="54"/>
        <end position="71"/>
    </location>
</feature>
<evidence type="ECO:0000256" key="5">
    <source>
        <dbReference type="ARBA" id="ARBA00022692"/>
    </source>
</evidence>
<keyword evidence="3" id="KW-1003">Cell membrane</keyword>
<evidence type="ECO:0000256" key="4">
    <source>
        <dbReference type="ARBA" id="ARBA00022519"/>
    </source>
</evidence>
<comment type="subunit">
    <text evidence="9">The complex comprises the extracytoplasmic solute receptor protein and the two transmembrane proteins.</text>
</comment>
<dbReference type="InterPro" id="IPR055348">
    <property type="entry name" value="DctQ"/>
</dbReference>
<name>A0A3D9HV64_9PROT</name>
<keyword evidence="6 9" id="KW-1133">Transmembrane helix</keyword>
<evidence type="ECO:0000313" key="11">
    <source>
        <dbReference type="EMBL" id="RED53403.1"/>
    </source>
</evidence>
<sequence>MGALAFLARAIDRFNQTVGMSVAWFALFMVIVQFVVVVLRYVFGYGTVFMQESIIYMHGFLFLLGAGYTLLHDGHVRVDVFYRDASPKKKAAVNLFGLVSLLFPVCICMWFYMWPYVANSWEILESSKETSGIPAVFVLKTAMQAFLLLIMLQGISMAIHSIRQLAGDEEIPNDEEHEGL</sequence>
<evidence type="ECO:0000256" key="2">
    <source>
        <dbReference type="ARBA" id="ARBA00022448"/>
    </source>
</evidence>
<proteinExistence type="inferred from homology"/>
<comment type="similarity">
    <text evidence="8 9">Belongs to the TRAP transporter small permease family.</text>
</comment>
<dbReference type="Pfam" id="PF04290">
    <property type="entry name" value="DctQ"/>
    <property type="match status" value="1"/>
</dbReference>
<dbReference type="Proteomes" id="UP000256845">
    <property type="component" value="Unassembled WGS sequence"/>
</dbReference>
<accession>A0A3D9HV64</accession>
<dbReference type="PANTHER" id="PTHR35011:SF4">
    <property type="entry name" value="SLL1102 PROTEIN"/>
    <property type="match status" value="1"/>
</dbReference>
<evidence type="ECO:0000313" key="12">
    <source>
        <dbReference type="Proteomes" id="UP000256845"/>
    </source>
</evidence>
<evidence type="ECO:0000256" key="9">
    <source>
        <dbReference type="RuleBase" id="RU369079"/>
    </source>
</evidence>
<evidence type="ECO:0000256" key="8">
    <source>
        <dbReference type="ARBA" id="ARBA00038436"/>
    </source>
</evidence>
<dbReference type="RefSeq" id="WP_245956932.1">
    <property type="nucleotide sequence ID" value="NZ_QRDW01000001.1"/>
</dbReference>
<evidence type="ECO:0000256" key="3">
    <source>
        <dbReference type="ARBA" id="ARBA00022475"/>
    </source>
</evidence>
<comment type="subcellular location">
    <subcellularLocation>
        <location evidence="1 9">Cell inner membrane</location>
        <topology evidence="1 9">Multi-pass membrane protein</topology>
    </subcellularLocation>
</comment>
<dbReference type="GO" id="GO:0022857">
    <property type="term" value="F:transmembrane transporter activity"/>
    <property type="evidence" value="ECO:0007669"/>
    <property type="project" value="UniProtKB-UniRule"/>
</dbReference>
<feature type="domain" description="Tripartite ATP-independent periplasmic transporters DctQ component" evidence="10">
    <location>
        <begin position="29"/>
        <end position="163"/>
    </location>
</feature>
<dbReference type="PANTHER" id="PTHR35011">
    <property type="entry name" value="2,3-DIKETO-L-GULONATE TRAP TRANSPORTER SMALL PERMEASE PROTEIN YIAM"/>
    <property type="match status" value="1"/>
</dbReference>
<dbReference type="AlphaFoldDB" id="A0A3D9HV64"/>
<feature type="transmembrane region" description="Helical" evidence="9">
    <location>
        <begin position="92"/>
        <end position="113"/>
    </location>
</feature>
<keyword evidence="12" id="KW-1185">Reference proteome</keyword>
<dbReference type="GO" id="GO:0005886">
    <property type="term" value="C:plasma membrane"/>
    <property type="evidence" value="ECO:0007669"/>
    <property type="project" value="UniProtKB-SubCell"/>
</dbReference>
<keyword evidence="7 9" id="KW-0472">Membrane</keyword>
<reference evidence="11 12" key="1">
    <citation type="submission" date="2018-07" db="EMBL/GenBank/DDBJ databases">
        <title>Genomic Encyclopedia of Type Strains, Phase III (KMG-III): the genomes of soil and plant-associated and newly described type strains.</title>
        <authorList>
            <person name="Whitman W."/>
        </authorList>
    </citation>
    <scope>NUCLEOTIDE SEQUENCE [LARGE SCALE GENOMIC DNA]</scope>
    <source>
        <strain evidence="11 12">CECT 8488</strain>
    </source>
</reference>
<dbReference type="InterPro" id="IPR007387">
    <property type="entry name" value="TRAP_DctQ"/>
</dbReference>
<keyword evidence="4 9" id="KW-0997">Cell inner membrane</keyword>
<evidence type="ECO:0000256" key="1">
    <source>
        <dbReference type="ARBA" id="ARBA00004429"/>
    </source>
</evidence>
<protein>
    <recommendedName>
        <fullName evidence="9">TRAP transporter small permease protein</fullName>
    </recommendedName>
</protein>
<evidence type="ECO:0000259" key="10">
    <source>
        <dbReference type="Pfam" id="PF04290"/>
    </source>
</evidence>
<gene>
    <name evidence="11" type="ORF">DFP90_101191</name>
</gene>
<keyword evidence="2 9" id="KW-0813">Transport</keyword>
<organism evidence="11 12">
    <name type="scientific">Aestuariispira insulae</name>
    <dbReference type="NCBI Taxonomy" id="1461337"/>
    <lineage>
        <taxon>Bacteria</taxon>
        <taxon>Pseudomonadati</taxon>
        <taxon>Pseudomonadota</taxon>
        <taxon>Alphaproteobacteria</taxon>
        <taxon>Rhodospirillales</taxon>
        <taxon>Kiloniellaceae</taxon>
        <taxon>Aestuariispira</taxon>
    </lineage>
</organism>